<accession>A0A3N0GJQ7</accession>
<evidence type="ECO:0000313" key="2">
    <source>
        <dbReference type="EMBL" id="RNM12679.1"/>
    </source>
</evidence>
<dbReference type="AlphaFoldDB" id="A0A3N0GJQ7"/>
<sequence>MTGHADESFAEYVSARWSLLQRLATLLTGQGDADALTRAALVRAYLSWADVRRSASPDQRVVGVLAATAARWPHRWSDEEDASAAGPDPLWSQFGTLLPRQRALLVLRHHEDFSDPEIGEVLGRPTEAVAAEALALETGIDVARLRELFVLRSDAVRVAAPPGDEVLAEAQRERSRRRRRSWLRASAAAAVLVVALTVASLLQGPSDTAARRPPAARAVHFLSALPAGRAPRIAYAVGRSLHLGSGQRVTLEAPPSSLVQTNKWLYVAYPSGRIVRVDAVRGTVLPVARSSRGELATDPSGEHVAWIAAGPGPAVVVLRTAADWSVLLSDRQRFPAQPRCCDDPFVLNGITSDGAVIGSLPVVSEAWVWRTPDAGSDTLQEISGLGDGAITQVVGGGLVVRHPPGTFAVGSVVDGTFRPTAVLSARDADFADPLGHRVVYADDSGEIHVRERVQRGRSRRPSPDVRLQLPTLDQGFAAVRWEDDDHLLLDVADASQPHGALVRCDVGTGACELTARLDRPHLLAD</sequence>
<feature type="transmembrane region" description="Helical" evidence="1">
    <location>
        <begin position="182"/>
        <end position="202"/>
    </location>
</feature>
<evidence type="ECO:0000313" key="3">
    <source>
        <dbReference type="Proteomes" id="UP000279994"/>
    </source>
</evidence>
<organism evidence="2 3">
    <name type="scientific">Nocardioides pocheonensis</name>
    <dbReference type="NCBI Taxonomy" id="661485"/>
    <lineage>
        <taxon>Bacteria</taxon>
        <taxon>Bacillati</taxon>
        <taxon>Actinomycetota</taxon>
        <taxon>Actinomycetes</taxon>
        <taxon>Propionibacteriales</taxon>
        <taxon>Nocardioidaceae</taxon>
        <taxon>Nocardioides</taxon>
    </lineage>
</organism>
<dbReference type="Gene3D" id="1.20.140.160">
    <property type="match status" value="1"/>
</dbReference>
<comment type="caution">
    <text evidence="2">The sequence shown here is derived from an EMBL/GenBank/DDBJ whole genome shotgun (WGS) entry which is preliminary data.</text>
</comment>
<evidence type="ECO:0008006" key="4">
    <source>
        <dbReference type="Google" id="ProtNLM"/>
    </source>
</evidence>
<proteinExistence type="predicted"/>
<name>A0A3N0GJQ7_9ACTN</name>
<dbReference type="EMBL" id="RJSF01000044">
    <property type="protein sequence ID" value="RNM12679.1"/>
    <property type="molecule type" value="Genomic_DNA"/>
</dbReference>
<protein>
    <recommendedName>
        <fullName evidence="4">RNA polymerase sigma factor 70 region 4 type 2 domain-containing protein</fullName>
    </recommendedName>
</protein>
<dbReference type="Proteomes" id="UP000279994">
    <property type="component" value="Unassembled WGS sequence"/>
</dbReference>
<dbReference type="RefSeq" id="WP_123224442.1">
    <property type="nucleotide sequence ID" value="NZ_RJSF01000044.1"/>
</dbReference>
<dbReference type="OrthoDB" id="3692620at2"/>
<dbReference type="SUPFAM" id="SSF82171">
    <property type="entry name" value="DPP6 N-terminal domain-like"/>
    <property type="match status" value="1"/>
</dbReference>
<gene>
    <name evidence="2" type="ORF">EFL26_18940</name>
</gene>
<dbReference type="SUPFAM" id="SSF88659">
    <property type="entry name" value="Sigma3 and sigma4 domains of RNA polymerase sigma factors"/>
    <property type="match status" value="1"/>
</dbReference>
<dbReference type="InterPro" id="IPR013324">
    <property type="entry name" value="RNA_pol_sigma_r3/r4-like"/>
</dbReference>
<reference evidence="2 3" key="1">
    <citation type="submission" date="2018-11" db="EMBL/GenBank/DDBJ databases">
        <authorList>
            <person name="Li F."/>
        </authorList>
    </citation>
    <scope>NUCLEOTIDE SEQUENCE [LARGE SCALE GENOMIC DNA]</scope>
    <source>
        <strain evidence="2 3">Gsoil 818</strain>
    </source>
</reference>
<keyword evidence="1" id="KW-1133">Transmembrane helix</keyword>
<keyword evidence="1" id="KW-0812">Transmembrane</keyword>
<keyword evidence="1" id="KW-0472">Membrane</keyword>
<keyword evidence="3" id="KW-1185">Reference proteome</keyword>
<evidence type="ECO:0000256" key="1">
    <source>
        <dbReference type="SAM" id="Phobius"/>
    </source>
</evidence>